<keyword evidence="3" id="KW-0408">Iron</keyword>
<evidence type="ECO:0000259" key="6">
    <source>
        <dbReference type="PROSITE" id="PS51669"/>
    </source>
</evidence>
<feature type="region of interest" description="Disordered" evidence="5">
    <location>
        <begin position="388"/>
        <end position="410"/>
    </location>
</feature>
<sequence>MSATDPAADPAAVPGTVPGTVPGRPLSLDPSLAPPGSRNFRDAGGIPADRWHADQNEETLVPTHCCFCGVQCGMYLRVDHRGKVFGVEPRNHDINRMRLCPKGINAYQQVNHPDRLTAPLMRRNRDEEFREVSWEEALDHTVAEIRRIQSEYGDDAFGLLGGASLFSEKTYLVGKFARVALKTRHVDYNGRLCMVSAAGANKLAFGIDRAGNPFSDILLTDCLLIAGSNVGECFPVMTQYVWGARDRGATLIVIDPRETAIARTADVHVALKPGTDSAFFNAVLNVVVAEGLTDEAHLAAHTTGWDEVKRTVAEYPPSRAARICGVPEEQIVRVARMFAGADRAMAWHARGIEHHSQGVENCLTVINLCVATGNIGKPGAGYGTITGQGNGQGGREHGQKSDLLPGGRSITNPEHRRQICEIWGIDETELPAAGTSMMEMVWQMQRQEIRGLIGICNNPFVSLPNYATVKNGYDTLQFHAQFDFFLSETAANAHVVLPVTVWAEDEGVMANAEARVVKHNKAQEPPAGVRTDTWVMCELARRLGAGDKFDFPDSRSVFEELRVASAGTVNDYYGITYERLEQTGGIAWPCPTTDHPGTPRLFEDGRSYHPDGKIHLQTVEWHPPMDPYSEEFPLSLTTGRTVAHFLSGNQTRRLAGLVEQTPRPWVEVHPSHGFRNGDPVRVVTRRGSEVFPALVTEAIRPDTVFVPYHWPVPTAANALTIDALDPRSKIPEYKVCAARVEAAERIDEVPAPPTPPGRPAYPEAQVSRTDPLPPTSPQGRGTAERS</sequence>
<dbReference type="CDD" id="cd00508">
    <property type="entry name" value="MopB_CT_Fdh-Nap-like"/>
    <property type="match status" value="1"/>
</dbReference>
<dbReference type="InterPro" id="IPR027467">
    <property type="entry name" value="MopterinOxRdtase_cofactor_BS"/>
</dbReference>
<evidence type="ECO:0000313" key="8">
    <source>
        <dbReference type="Proteomes" id="UP000642014"/>
    </source>
</evidence>
<dbReference type="GO" id="GO:0022904">
    <property type="term" value="P:respiratory electron transport chain"/>
    <property type="evidence" value="ECO:0007669"/>
    <property type="project" value="TreeGrafter"/>
</dbReference>
<dbReference type="SUPFAM" id="SSF53706">
    <property type="entry name" value="Formate dehydrogenase/DMSO reductase, domains 1-3"/>
    <property type="match status" value="1"/>
</dbReference>
<organism evidence="7 8">
    <name type="scientific">Streptomyces cinereoruber</name>
    <dbReference type="NCBI Taxonomy" id="67260"/>
    <lineage>
        <taxon>Bacteria</taxon>
        <taxon>Bacillati</taxon>
        <taxon>Actinomycetota</taxon>
        <taxon>Actinomycetes</taxon>
        <taxon>Kitasatosporales</taxon>
        <taxon>Streptomycetaceae</taxon>
        <taxon>Streptomyces</taxon>
    </lineage>
</organism>
<dbReference type="AlphaFoldDB" id="A0AAV4KQA9"/>
<dbReference type="GO" id="GO:0051539">
    <property type="term" value="F:4 iron, 4 sulfur cluster binding"/>
    <property type="evidence" value="ECO:0007669"/>
    <property type="project" value="UniProtKB-KW"/>
</dbReference>
<feature type="domain" description="4Fe-4S Mo/W bis-MGD-type" evidence="6">
    <location>
        <begin position="58"/>
        <end position="114"/>
    </location>
</feature>
<dbReference type="GO" id="GO:0046872">
    <property type="term" value="F:metal ion binding"/>
    <property type="evidence" value="ECO:0007669"/>
    <property type="project" value="UniProtKB-KW"/>
</dbReference>
<feature type="region of interest" description="Disordered" evidence="5">
    <location>
        <begin position="1"/>
        <end position="49"/>
    </location>
</feature>
<dbReference type="Gene3D" id="3.40.228.10">
    <property type="entry name" value="Dimethylsulfoxide Reductase, domain 2"/>
    <property type="match status" value="1"/>
</dbReference>
<dbReference type="GO" id="GO:0016020">
    <property type="term" value="C:membrane"/>
    <property type="evidence" value="ECO:0007669"/>
    <property type="project" value="TreeGrafter"/>
</dbReference>
<dbReference type="Pfam" id="PF00384">
    <property type="entry name" value="Molybdopterin"/>
    <property type="match status" value="1"/>
</dbReference>
<comment type="caution">
    <text evidence="7">The sequence shown here is derived from an EMBL/GenBank/DDBJ whole genome shotgun (WGS) entry which is preliminary data.</text>
</comment>
<dbReference type="PROSITE" id="PS51669">
    <property type="entry name" value="4FE4S_MOW_BIS_MGD"/>
    <property type="match status" value="1"/>
</dbReference>
<dbReference type="SMART" id="SM00926">
    <property type="entry name" value="Molybdop_Fe4S4"/>
    <property type="match status" value="1"/>
</dbReference>
<keyword evidence="2" id="KW-0479">Metal-binding</keyword>
<evidence type="ECO:0000256" key="4">
    <source>
        <dbReference type="ARBA" id="ARBA00023014"/>
    </source>
</evidence>
<keyword evidence="4" id="KW-0411">Iron-sulfur</keyword>
<dbReference type="Gene3D" id="3.40.50.740">
    <property type="match status" value="1"/>
</dbReference>
<dbReference type="Proteomes" id="UP000642014">
    <property type="component" value="Unassembled WGS sequence"/>
</dbReference>
<dbReference type="Pfam" id="PF01568">
    <property type="entry name" value="Molydop_binding"/>
    <property type="match status" value="1"/>
</dbReference>
<evidence type="ECO:0000313" key="7">
    <source>
        <dbReference type="EMBL" id="GGR38473.1"/>
    </source>
</evidence>
<dbReference type="InterPro" id="IPR009010">
    <property type="entry name" value="Asp_de-COase-like_dom_sf"/>
</dbReference>
<reference evidence="7 8" key="1">
    <citation type="journal article" date="2014" name="Int. J. Syst. Evol. Microbiol.">
        <title>Complete genome sequence of Corynebacterium casei LMG S-19264T (=DSM 44701T), isolated from a smear-ripened cheese.</title>
        <authorList>
            <consortium name="US DOE Joint Genome Institute (JGI-PGF)"/>
            <person name="Walter F."/>
            <person name="Albersmeier A."/>
            <person name="Kalinowski J."/>
            <person name="Ruckert C."/>
        </authorList>
    </citation>
    <scope>NUCLEOTIDE SEQUENCE [LARGE SCALE GENOMIC DNA]</scope>
    <source>
        <strain evidence="7 8">JCM 4205</strain>
    </source>
</reference>
<feature type="compositionally biased region" description="Low complexity" evidence="5">
    <location>
        <begin position="1"/>
        <end position="23"/>
    </location>
</feature>
<name>A0AAV4KQA9_9ACTN</name>
<dbReference type="PANTHER" id="PTHR43105">
    <property type="entry name" value="RESPIRATORY NITRATE REDUCTASE"/>
    <property type="match status" value="1"/>
</dbReference>
<dbReference type="SUPFAM" id="SSF50692">
    <property type="entry name" value="ADC-like"/>
    <property type="match status" value="1"/>
</dbReference>
<feature type="region of interest" description="Disordered" evidence="5">
    <location>
        <begin position="746"/>
        <end position="786"/>
    </location>
</feature>
<dbReference type="PANTHER" id="PTHR43105:SF10">
    <property type="entry name" value="NADH-QUINONE OXIDOREDUCTASE SUBUNIT G"/>
    <property type="match status" value="1"/>
</dbReference>
<evidence type="ECO:0000256" key="3">
    <source>
        <dbReference type="ARBA" id="ARBA00023004"/>
    </source>
</evidence>
<dbReference type="EMBL" id="BMSJ01000009">
    <property type="protein sequence ID" value="GGR38473.1"/>
    <property type="molecule type" value="Genomic_DNA"/>
</dbReference>
<dbReference type="InterPro" id="IPR050123">
    <property type="entry name" value="Prok_molybdopt-oxidoreductase"/>
</dbReference>
<proteinExistence type="predicted"/>
<keyword evidence="1" id="KW-0004">4Fe-4S</keyword>
<dbReference type="GO" id="GO:0003954">
    <property type="term" value="F:NADH dehydrogenase activity"/>
    <property type="evidence" value="ECO:0007669"/>
    <property type="project" value="TreeGrafter"/>
</dbReference>
<feature type="compositionally biased region" description="Pro residues" evidence="5">
    <location>
        <begin position="750"/>
        <end position="759"/>
    </location>
</feature>
<accession>A0AAV4KQA9</accession>
<evidence type="ECO:0000256" key="5">
    <source>
        <dbReference type="SAM" id="MobiDB-lite"/>
    </source>
</evidence>
<dbReference type="Gene3D" id="2.40.40.20">
    <property type="match status" value="1"/>
</dbReference>
<protein>
    <submittedName>
        <fullName evidence="7">Assimilatory nitrate reductase catalytic subunit</fullName>
    </submittedName>
</protein>
<dbReference type="Pfam" id="PF04879">
    <property type="entry name" value="Molybdop_Fe4S4"/>
    <property type="match status" value="1"/>
</dbReference>
<dbReference type="InterPro" id="IPR006657">
    <property type="entry name" value="MoPterin_dinucl-bd_dom"/>
</dbReference>
<evidence type="ECO:0000256" key="2">
    <source>
        <dbReference type="ARBA" id="ARBA00022723"/>
    </source>
</evidence>
<evidence type="ECO:0000256" key="1">
    <source>
        <dbReference type="ARBA" id="ARBA00022485"/>
    </source>
</evidence>
<gene>
    <name evidence="7" type="primary">nasC</name>
    <name evidence="7" type="ORF">GCM10010497_46780</name>
</gene>
<dbReference type="GO" id="GO:0043546">
    <property type="term" value="F:molybdopterin cofactor binding"/>
    <property type="evidence" value="ECO:0007669"/>
    <property type="project" value="InterPro"/>
</dbReference>
<dbReference type="InterPro" id="IPR006963">
    <property type="entry name" value="Mopterin_OxRdtase_4Fe-4S_dom"/>
</dbReference>
<dbReference type="Gene3D" id="2.20.25.90">
    <property type="entry name" value="ADC-like domains"/>
    <property type="match status" value="1"/>
</dbReference>
<dbReference type="PROSITE" id="PS00551">
    <property type="entry name" value="MOLYBDOPTERIN_PROK_1"/>
    <property type="match status" value="1"/>
</dbReference>
<dbReference type="InterPro" id="IPR006656">
    <property type="entry name" value="Mopterin_OxRdtase"/>
</dbReference>